<reference evidence="9 11" key="2">
    <citation type="journal article" date="2013" name="Nature">
        <title>Insights into bilaterian evolution from three spiralian genomes.</title>
        <authorList>
            <person name="Simakov O."/>
            <person name="Marletaz F."/>
            <person name="Cho S.J."/>
            <person name="Edsinger-Gonzales E."/>
            <person name="Havlak P."/>
            <person name="Hellsten U."/>
            <person name="Kuo D.H."/>
            <person name="Larsson T."/>
            <person name="Lv J."/>
            <person name="Arendt D."/>
            <person name="Savage R."/>
            <person name="Osoegawa K."/>
            <person name="de Jong P."/>
            <person name="Grimwood J."/>
            <person name="Chapman J.A."/>
            <person name="Shapiro H."/>
            <person name="Aerts A."/>
            <person name="Otillar R.P."/>
            <person name="Terry A.Y."/>
            <person name="Boore J.L."/>
            <person name="Grigoriev I.V."/>
            <person name="Lindberg D.R."/>
            <person name="Seaver E.C."/>
            <person name="Weisblat D.A."/>
            <person name="Putnam N.H."/>
            <person name="Rokhsar D.S."/>
        </authorList>
    </citation>
    <scope>NUCLEOTIDE SEQUENCE</scope>
</reference>
<keyword evidence="4 8" id="KW-0040">ANK repeat</keyword>
<keyword evidence="7" id="KW-0407">Ion channel</keyword>
<dbReference type="SMART" id="SM00248">
    <property type="entry name" value="ANK"/>
    <property type="match status" value="3"/>
</dbReference>
<reference evidence="10" key="3">
    <citation type="submission" date="2015-06" db="UniProtKB">
        <authorList>
            <consortium name="EnsemblMetazoa"/>
        </authorList>
    </citation>
    <scope>IDENTIFICATION</scope>
</reference>
<evidence type="ECO:0000256" key="4">
    <source>
        <dbReference type="ARBA" id="ARBA00023043"/>
    </source>
</evidence>
<dbReference type="Proteomes" id="UP000015101">
    <property type="component" value="Unassembled WGS sequence"/>
</dbReference>
<evidence type="ECO:0000256" key="2">
    <source>
        <dbReference type="ARBA" id="ARBA00022606"/>
    </source>
</evidence>
<dbReference type="PANTHER" id="PTHR47143:SF1">
    <property type="entry name" value="ION_TRANS DOMAIN-CONTAINING PROTEIN"/>
    <property type="match status" value="1"/>
</dbReference>
<dbReference type="InterPro" id="IPR002110">
    <property type="entry name" value="Ankyrin_rpt"/>
</dbReference>
<gene>
    <name evidence="10" type="primary">20205713</name>
    <name evidence="9" type="ORF">HELRODRAFT_176127</name>
</gene>
<feature type="repeat" description="ANK" evidence="8">
    <location>
        <begin position="169"/>
        <end position="201"/>
    </location>
</feature>
<dbReference type="EnsemblMetazoa" id="HelroT176127">
    <property type="protein sequence ID" value="HelroP176127"/>
    <property type="gene ID" value="HelroG176127"/>
</dbReference>
<dbReference type="HOGENOM" id="CLU_866780_0_0_1"/>
<dbReference type="EMBL" id="KB096983">
    <property type="protein sequence ID" value="ESO00268.1"/>
    <property type="molecule type" value="Genomic_DNA"/>
</dbReference>
<evidence type="ECO:0000256" key="7">
    <source>
        <dbReference type="ARBA" id="ARBA00023303"/>
    </source>
</evidence>
<evidence type="ECO:0000313" key="9">
    <source>
        <dbReference type="EMBL" id="ESO00268.1"/>
    </source>
</evidence>
<keyword evidence="5" id="KW-0406">Ion transport</keyword>
<evidence type="ECO:0000313" key="10">
    <source>
        <dbReference type="EnsemblMetazoa" id="HelroP176127"/>
    </source>
</evidence>
<dbReference type="InterPro" id="IPR036770">
    <property type="entry name" value="Ankyrin_rpt-contain_sf"/>
</dbReference>
<dbReference type="PROSITE" id="PS50088">
    <property type="entry name" value="ANK_REPEAT"/>
    <property type="match status" value="2"/>
</dbReference>
<accession>T1FA64</accession>
<reference evidence="11" key="1">
    <citation type="submission" date="2012-12" db="EMBL/GenBank/DDBJ databases">
        <authorList>
            <person name="Hellsten U."/>
            <person name="Grimwood J."/>
            <person name="Chapman J.A."/>
            <person name="Shapiro H."/>
            <person name="Aerts A."/>
            <person name="Otillar R.P."/>
            <person name="Terry A.Y."/>
            <person name="Boore J.L."/>
            <person name="Simakov O."/>
            <person name="Marletaz F."/>
            <person name="Cho S.-J."/>
            <person name="Edsinger-Gonzales E."/>
            <person name="Havlak P."/>
            <person name="Kuo D.-H."/>
            <person name="Larsson T."/>
            <person name="Lv J."/>
            <person name="Arendt D."/>
            <person name="Savage R."/>
            <person name="Osoegawa K."/>
            <person name="de Jong P."/>
            <person name="Lindberg D.R."/>
            <person name="Seaver E.C."/>
            <person name="Weisblat D.A."/>
            <person name="Putnam N.H."/>
            <person name="Grigoriev I.V."/>
            <person name="Rokhsar D.S."/>
        </authorList>
    </citation>
    <scope>NUCLEOTIDE SEQUENCE</scope>
</reference>
<dbReference type="GO" id="GO:0034220">
    <property type="term" value="P:monoatomic ion transmembrane transport"/>
    <property type="evidence" value="ECO:0007669"/>
    <property type="project" value="UniProtKB-KW"/>
</dbReference>
<name>T1FA64_HELRO</name>
<dbReference type="AlphaFoldDB" id="T1FA64"/>
<dbReference type="PROSITE" id="PS50297">
    <property type="entry name" value="ANK_REP_REGION"/>
    <property type="match status" value="2"/>
</dbReference>
<keyword evidence="11" id="KW-1185">Reference proteome</keyword>
<evidence type="ECO:0000313" key="11">
    <source>
        <dbReference type="Proteomes" id="UP000015101"/>
    </source>
</evidence>
<proteinExistence type="predicted"/>
<dbReference type="InParanoid" id="T1FA64"/>
<dbReference type="Pfam" id="PF00023">
    <property type="entry name" value="Ank"/>
    <property type="match status" value="1"/>
</dbReference>
<dbReference type="Gene3D" id="1.25.40.20">
    <property type="entry name" value="Ankyrin repeat-containing domain"/>
    <property type="match status" value="2"/>
</dbReference>
<organism evidence="10 11">
    <name type="scientific">Helobdella robusta</name>
    <name type="common">Californian leech</name>
    <dbReference type="NCBI Taxonomy" id="6412"/>
    <lineage>
        <taxon>Eukaryota</taxon>
        <taxon>Metazoa</taxon>
        <taxon>Spiralia</taxon>
        <taxon>Lophotrochozoa</taxon>
        <taxon>Annelida</taxon>
        <taxon>Clitellata</taxon>
        <taxon>Hirudinea</taxon>
        <taxon>Rhynchobdellida</taxon>
        <taxon>Glossiphoniidae</taxon>
        <taxon>Helobdella</taxon>
    </lineage>
</organism>
<feature type="repeat" description="ANK" evidence="8">
    <location>
        <begin position="75"/>
        <end position="107"/>
    </location>
</feature>
<dbReference type="GeneID" id="20205713"/>
<keyword evidence="6" id="KW-0325">Glycoprotein</keyword>
<dbReference type="Pfam" id="PF13637">
    <property type="entry name" value="Ank_4"/>
    <property type="match status" value="1"/>
</dbReference>
<dbReference type="CTD" id="20205713"/>
<protein>
    <submittedName>
        <fullName evidence="9 10">Uncharacterized protein</fullName>
    </submittedName>
</protein>
<dbReference type="InterPro" id="IPR052076">
    <property type="entry name" value="TRP_cation_channel"/>
</dbReference>
<evidence type="ECO:0000256" key="8">
    <source>
        <dbReference type="PROSITE-ProRule" id="PRU00023"/>
    </source>
</evidence>
<keyword evidence="1" id="KW-0813">Transport</keyword>
<dbReference type="eggNOG" id="KOG0504">
    <property type="taxonomic scope" value="Eukaryota"/>
</dbReference>
<evidence type="ECO:0000256" key="3">
    <source>
        <dbReference type="ARBA" id="ARBA00022737"/>
    </source>
</evidence>
<dbReference type="STRING" id="6412.T1FA64"/>
<evidence type="ECO:0000256" key="6">
    <source>
        <dbReference type="ARBA" id="ARBA00023180"/>
    </source>
</evidence>
<dbReference type="PANTHER" id="PTHR47143">
    <property type="entry name" value="TRANSIENT RECEPTOR POTENTIAL CATION CHANNEL PROTEIN PAINLESS"/>
    <property type="match status" value="1"/>
</dbReference>
<keyword evidence="2" id="KW-0716">Sensory transduction</keyword>
<evidence type="ECO:0000256" key="1">
    <source>
        <dbReference type="ARBA" id="ARBA00022448"/>
    </source>
</evidence>
<dbReference type="RefSeq" id="XP_009021702.1">
    <property type="nucleotide sequence ID" value="XM_009023454.1"/>
</dbReference>
<dbReference type="KEGG" id="hro:HELRODRAFT_176127"/>
<sequence>METLYLKCIWECVPEVIFGVFRFTGLWFICREKRSALGTFAHFAQRVAQGFSWTNCRDTVYGPAGNASVNTVDSNGNSLLHTAAAYGYYQLIEIFIKYGADIHRRGYYGMLPIHLACMHGHHECFRLLLNVAVKTIETSKNDLLMEDVQIGENITRTTSLFNVNVVDDLGRSCLHTASIGGNVGIVNLLVESGASLEMSDNDGRRRLNFFGHIARASPMKDHYRAFKAVIDRPATGLDSTARPSRTIMGRLSGEGPVPHQLRSLLAHDCLKWIPVIYSLSQSTQVQPQQFKNQNLRRNQKFQSLMITPYTAGTVNAGEVAV</sequence>
<evidence type="ECO:0000256" key="5">
    <source>
        <dbReference type="ARBA" id="ARBA00023065"/>
    </source>
</evidence>
<dbReference type="OrthoDB" id="194358at2759"/>
<keyword evidence="3" id="KW-0677">Repeat</keyword>
<dbReference type="SUPFAM" id="SSF48403">
    <property type="entry name" value="Ankyrin repeat"/>
    <property type="match status" value="1"/>
</dbReference>
<dbReference type="EMBL" id="AMQM01005554">
    <property type="status" value="NOT_ANNOTATED_CDS"/>
    <property type="molecule type" value="Genomic_DNA"/>
</dbReference>